<feature type="compositionally biased region" description="Low complexity" evidence="1">
    <location>
        <begin position="388"/>
        <end position="397"/>
    </location>
</feature>
<accession>D3BGL2</accession>
<feature type="region of interest" description="Disordered" evidence="1">
    <location>
        <begin position="289"/>
        <end position="438"/>
    </location>
</feature>
<dbReference type="AlphaFoldDB" id="D3BGL2"/>
<feature type="compositionally biased region" description="Acidic residues" evidence="1">
    <location>
        <begin position="367"/>
        <end position="378"/>
    </location>
</feature>
<gene>
    <name evidence="2" type="ORF">PPL_07664</name>
</gene>
<dbReference type="EMBL" id="ADBJ01000035">
    <property type="protein sequence ID" value="EFA79246.1"/>
    <property type="molecule type" value="Genomic_DNA"/>
</dbReference>
<comment type="caution">
    <text evidence="2">The sequence shown here is derived from an EMBL/GenBank/DDBJ whole genome shotgun (WGS) entry which is preliminary data.</text>
</comment>
<feature type="region of interest" description="Disordered" evidence="1">
    <location>
        <begin position="52"/>
        <end position="76"/>
    </location>
</feature>
<evidence type="ECO:0000313" key="2">
    <source>
        <dbReference type="EMBL" id="EFA79246.1"/>
    </source>
</evidence>
<dbReference type="GeneID" id="31363145"/>
<feature type="compositionally biased region" description="Acidic residues" evidence="1">
    <location>
        <begin position="347"/>
        <end position="358"/>
    </location>
</feature>
<feature type="compositionally biased region" description="Basic and acidic residues" evidence="1">
    <location>
        <begin position="416"/>
        <end position="429"/>
    </location>
</feature>
<keyword evidence="3" id="KW-1185">Reference proteome</keyword>
<dbReference type="Proteomes" id="UP000001396">
    <property type="component" value="Unassembled WGS sequence"/>
</dbReference>
<organism evidence="2 3">
    <name type="scientific">Heterostelium pallidum (strain ATCC 26659 / Pp 5 / PN500)</name>
    <name type="common">Cellular slime mold</name>
    <name type="synonym">Polysphondylium pallidum</name>
    <dbReference type="NCBI Taxonomy" id="670386"/>
    <lineage>
        <taxon>Eukaryota</taxon>
        <taxon>Amoebozoa</taxon>
        <taxon>Evosea</taxon>
        <taxon>Eumycetozoa</taxon>
        <taxon>Dictyostelia</taxon>
        <taxon>Acytosteliales</taxon>
        <taxon>Acytosteliaceae</taxon>
        <taxon>Heterostelium</taxon>
    </lineage>
</organism>
<reference evidence="2 3" key="1">
    <citation type="journal article" date="2011" name="Genome Res.">
        <title>Phylogeny-wide analysis of social amoeba genomes highlights ancient origins for complex intercellular communication.</title>
        <authorList>
            <person name="Heidel A.J."/>
            <person name="Lawal H.M."/>
            <person name="Felder M."/>
            <person name="Schilde C."/>
            <person name="Helps N.R."/>
            <person name="Tunggal B."/>
            <person name="Rivero F."/>
            <person name="John U."/>
            <person name="Schleicher M."/>
            <person name="Eichinger L."/>
            <person name="Platzer M."/>
            <person name="Noegel A.A."/>
            <person name="Schaap P."/>
            <person name="Gloeckner G."/>
        </authorList>
    </citation>
    <scope>NUCLEOTIDE SEQUENCE [LARGE SCALE GENOMIC DNA]</scope>
    <source>
        <strain evidence="3">ATCC 26659 / Pp 5 / PN500</strain>
    </source>
</reference>
<evidence type="ECO:0000256" key="1">
    <source>
        <dbReference type="SAM" id="MobiDB-lite"/>
    </source>
</evidence>
<name>D3BGL2_HETP5</name>
<dbReference type="RefSeq" id="XP_020431367.1">
    <property type="nucleotide sequence ID" value="XM_020578498.1"/>
</dbReference>
<dbReference type="InParanoid" id="D3BGL2"/>
<evidence type="ECO:0000313" key="3">
    <source>
        <dbReference type="Proteomes" id="UP000001396"/>
    </source>
</evidence>
<feature type="compositionally biased region" description="Low complexity" evidence="1">
    <location>
        <begin position="291"/>
        <end position="303"/>
    </location>
</feature>
<sequence length="496" mass="58440">MSDQIDKILDVPVAWDADDNEDQINKYIDESMDILVNRTKLLKIKEEKKKQRLNESATSSSSSKQQIQQQKQQIKKEEEVDIEEPIILVNFTKFTDGHVCWNNEENKLSGERLFDVLVKKINESNESFTRVTEDLWQRGLAFHSTNKRWRDDIKQLEQQSNGDFFSMLTYPMVVGDFLVSEMWRKIKERTEWKSVDILKCVYIAKCNKSITYKHQMALALEFMAMEQQILGPTAKLLLEEEDIEAQEEIKRYERALYKKHEKEITKRIIDKLQQSINITEGIDLNDKRIFDNNNSNSNNNQQQGEEEDNGEEEYSYDNNEDEDYEEDEIEDIKNTNVNDKNSRQEREEQEEEDDDEDGQQSYHESEEYIDEADNEGDDEIKNNKKIDNSINSNSNNDIDYDDDQYEDDEGQEEIDQEKKDNDDIEKMNQDTDLIPPKPTMNILDQVMAMVFSSLTITSDKESHYKSLARIQQSVKDTWVEEFGCLPPTCIWREDMS</sequence>
<dbReference type="OMA" id="KCIYLAK"/>
<feature type="compositionally biased region" description="Low complexity" evidence="1">
    <location>
        <begin position="59"/>
        <end position="72"/>
    </location>
</feature>
<proteinExistence type="predicted"/>
<protein>
    <submittedName>
        <fullName evidence="2">Uncharacterized protein</fullName>
    </submittedName>
</protein>
<feature type="compositionally biased region" description="Acidic residues" evidence="1">
    <location>
        <begin position="304"/>
        <end position="330"/>
    </location>
</feature>
<feature type="compositionally biased region" description="Acidic residues" evidence="1">
    <location>
        <begin position="398"/>
        <end position="415"/>
    </location>
</feature>